<comment type="caution">
    <text evidence="1">The sequence shown here is derived from an EMBL/GenBank/DDBJ whole genome shotgun (WGS) entry which is preliminary data.</text>
</comment>
<accession>A0A928WY14</accession>
<proteinExistence type="predicted"/>
<reference evidence="1" key="1">
    <citation type="submission" date="2020-10" db="EMBL/GenBank/DDBJ databases">
        <authorList>
            <person name="Castelo-Branco R."/>
            <person name="Eusebio N."/>
            <person name="Adriana R."/>
            <person name="Vieira A."/>
            <person name="Brugerolle De Fraissinette N."/>
            <person name="Rezende De Castro R."/>
            <person name="Schneider M.P."/>
            <person name="Vasconcelos V."/>
            <person name="Leao P.N."/>
        </authorList>
    </citation>
    <scope>NUCLEOTIDE SEQUENCE</scope>
    <source>
        <strain evidence="1">LEGE 11479</strain>
    </source>
</reference>
<dbReference type="PROSITE" id="PS51257">
    <property type="entry name" value="PROKAR_LIPOPROTEIN"/>
    <property type="match status" value="1"/>
</dbReference>
<dbReference type="AlphaFoldDB" id="A0A928WY14"/>
<evidence type="ECO:0008006" key="3">
    <source>
        <dbReference type="Google" id="ProtNLM"/>
    </source>
</evidence>
<evidence type="ECO:0000313" key="2">
    <source>
        <dbReference type="Proteomes" id="UP000615026"/>
    </source>
</evidence>
<evidence type="ECO:0000313" key="1">
    <source>
        <dbReference type="EMBL" id="MBE9065422.1"/>
    </source>
</evidence>
<protein>
    <recommendedName>
        <fullName evidence="3">Lipoprotein</fullName>
    </recommendedName>
</protein>
<sequence>MKINLSQLLIVSLLAGCSHSETPQSVTANYLSLMQQGDDSYIEYACMREKSDPEIESLITQMSSFQVQGITSEREGAFVAQVKGIQGSDEFSFQLPVRQTETIYQKAQDLVASLNTDALQTQEILKTSNAIGQGLDELGGLQPLKTPERLDYSLKKFCVMGTVLK</sequence>
<gene>
    <name evidence="1" type="ORF">IQ260_02010</name>
</gene>
<dbReference type="EMBL" id="JADEXP010000007">
    <property type="protein sequence ID" value="MBE9065422.1"/>
    <property type="molecule type" value="Genomic_DNA"/>
</dbReference>
<organism evidence="1 2">
    <name type="scientific">Leptolyngbya cf. ectocarpi LEGE 11479</name>
    <dbReference type="NCBI Taxonomy" id="1828722"/>
    <lineage>
        <taxon>Bacteria</taxon>
        <taxon>Bacillati</taxon>
        <taxon>Cyanobacteriota</taxon>
        <taxon>Cyanophyceae</taxon>
        <taxon>Leptolyngbyales</taxon>
        <taxon>Leptolyngbyaceae</taxon>
        <taxon>Leptolyngbya group</taxon>
        <taxon>Leptolyngbya</taxon>
    </lineage>
</organism>
<keyword evidence="2" id="KW-1185">Reference proteome</keyword>
<dbReference type="RefSeq" id="WP_193990366.1">
    <property type="nucleotide sequence ID" value="NZ_JADEXP010000007.1"/>
</dbReference>
<dbReference type="Proteomes" id="UP000615026">
    <property type="component" value="Unassembled WGS sequence"/>
</dbReference>
<name>A0A928WY14_LEPEC</name>